<keyword evidence="2" id="KW-1185">Reference proteome</keyword>
<evidence type="ECO:0008006" key="3">
    <source>
        <dbReference type="Google" id="ProtNLM"/>
    </source>
</evidence>
<protein>
    <recommendedName>
        <fullName evidence="3">Pheromone</fullName>
    </recommendedName>
</protein>
<evidence type="ECO:0000313" key="2">
    <source>
        <dbReference type="Proteomes" id="UP000053477"/>
    </source>
</evidence>
<proteinExistence type="predicted"/>
<gene>
    <name evidence="1" type="ORF">SCHPADRAFT_901475</name>
</gene>
<dbReference type="EMBL" id="KQ085915">
    <property type="protein sequence ID" value="KLO16517.1"/>
    <property type="molecule type" value="Genomic_DNA"/>
</dbReference>
<evidence type="ECO:0000313" key="1">
    <source>
        <dbReference type="EMBL" id="KLO16517.1"/>
    </source>
</evidence>
<sequence>MDEFTNLLESFDSTSTTSLPARINNCSEPSGAFGDIEDIPCDFERDTGGGGYYTYCVIA</sequence>
<name>A0A0H2RY25_9AGAM</name>
<dbReference type="InterPro" id="IPR012597">
    <property type="entry name" value="Pheromone"/>
</dbReference>
<dbReference type="Pfam" id="PF08015">
    <property type="entry name" value="Pheromone"/>
    <property type="match status" value="1"/>
</dbReference>
<dbReference type="GO" id="GO:0000772">
    <property type="term" value="F:mating pheromone activity"/>
    <property type="evidence" value="ECO:0007669"/>
    <property type="project" value="InterPro"/>
</dbReference>
<dbReference type="InParanoid" id="A0A0H2RY25"/>
<dbReference type="AlphaFoldDB" id="A0A0H2RY25"/>
<accession>A0A0H2RY25</accession>
<organism evidence="1 2">
    <name type="scientific">Schizopora paradoxa</name>
    <dbReference type="NCBI Taxonomy" id="27342"/>
    <lineage>
        <taxon>Eukaryota</taxon>
        <taxon>Fungi</taxon>
        <taxon>Dikarya</taxon>
        <taxon>Basidiomycota</taxon>
        <taxon>Agaricomycotina</taxon>
        <taxon>Agaricomycetes</taxon>
        <taxon>Hymenochaetales</taxon>
        <taxon>Schizoporaceae</taxon>
        <taxon>Schizopora</taxon>
    </lineage>
</organism>
<dbReference type="Proteomes" id="UP000053477">
    <property type="component" value="Unassembled WGS sequence"/>
</dbReference>
<dbReference type="GO" id="GO:0016020">
    <property type="term" value="C:membrane"/>
    <property type="evidence" value="ECO:0007669"/>
    <property type="project" value="InterPro"/>
</dbReference>
<reference evidence="1 2" key="1">
    <citation type="submission" date="2015-04" db="EMBL/GenBank/DDBJ databases">
        <title>Complete genome sequence of Schizopora paradoxa KUC8140, a cosmopolitan wood degrader in East Asia.</title>
        <authorList>
            <consortium name="DOE Joint Genome Institute"/>
            <person name="Min B."/>
            <person name="Park H."/>
            <person name="Jang Y."/>
            <person name="Kim J.-J."/>
            <person name="Kim K.H."/>
            <person name="Pangilinan J."/>
            <person name="Lipzen A."/>
            <person name="Riley R."/>
            <person name="Grigoriev I.V."/>
            <person name="Spatafora J.W."/>
            <person name="Choi I.-G."/>
        </authorList>
    </citation>
    <scope>NUCLEOTIDE SEQUENCE [LARGE SCALE GENOMIC DNA]</scope>
    <source>
        <strain evidence="1 2">KUC8140</strain>
    </source>
</reference>